<gene>
    <name evidence="2" type="ORF">ACFFIC_28140</name>
</gene>
<feature type="region of interest" description="Disordered" evidence="1">
    <location>
        <begin position="55"/>
        <end position="85"/>
    </location>
</feature>
<dbReference type="EMBL" id="JBHLVZ010000110">
    <property type="protein sequence ID" value="MFC0389385.1"/>
    <property type="molecule type" value="Genomic_DNA"/>
</dbReference>
<evidence type="ECO:0000313" key="2">
    <source>
        <dbReference type="EMBL" id="MFC0389385.1"/>
    </source>
</evidence>
<dbReference type="Proteomes" id="UP001589789">
    <property type="component" value="Unassembled WGS sequence"/>
</dbReference>
<organism evidence="2 3">
    <name type="scientific">Muricoccus vinaceus</name>
    <dbReference type="NCBI Taxonomy" id="424704"/>
    <lineage>
        <taxon>Bacteria</taxon>
        <taxon>Pseudomonadati</taxon>
        <taxon>Pseudomonadota</taxon>
        <taxon>Alphaproteobacteria</taxon>
        <taxon>Acetobacterales</taxon>
        <taxon>Roseomonadaceae</taxon>
        <taxon>Muricoccus</taxon>
    </lineage>
</organism>
<reference evidence="2 3" key="1">
    <citation type="submission" date="2024-09" db="EMBL/GenBank/DDBJ databases">
        <authorList>
            <person name="Sun Q."/>
            <person name="Mori K."/>
        </authorList>
    </citation>
    <scope>NUCLEOTIDE SEQUENCE [LARGE SCALE GENOMIC DNA]</scope>
    <source>
        <strain evidence="2 3">CCM 7468</strain>
    </source>
</reference>
<evidence type="ECO:0000256" key="1">
    <source>
        <dbReference type="SAM" id="MobiDB-lite"/>
    </source>
</evidence>
<protein>
    <submittedName>
        <fullName evidence="2">Uncharacterized protein</fullName>
    </submittedName>
</protein>
<proteinExistence type="predicted"/>
<name>A0ABV6J0J0_9PROT</name>
<evidence type="ECO:0000313" key="3">
    <source>
        <dbReference type="Proteomes" id="UP001589789"/>
    </source>
</evidence>
<feature type="compositionally biased region" description="Low complexity" evidence="1">
    <location>
        <begin position="67"/>
        <end position="85"/>
    </location>
</feature>
<sequence length="85" mass="9087">MVMGVVDYETSETDYLPHVIARCVEKANRHQLPHRFRLNGAEVIVRPGATAEAVNAEVQRQWQESRASQGATPGAAASQGAGATA</sequence>
<comment type="caution">
    <text evidence="2">The sequence shown here is derived from an EMBL/GenBank/DDBJ whole genome shotgun (WGS) entry which is preliminary data.</text>
</comment>
<dbReference type="RefSeq" id="WP_377056709.1">
    <property type="nucleotide sequence ID" value="NZ_JBHLVZ010000110.1"/>
</dbReference>
<keyword evidence="3" id="KW-1185">Reference proteome</keyword>
<accession>A0ABV6J0J0</accession>